<reference evidence="3" key="1">
    <citation type="journal article" date="2011" name="J. Bacteriol.">
        <title>Genome sequences of eight morphologically diverse alphaproteobacteria.</title>
        <authorList>
            <consortium name="US DOE Joint Genome Institute"/>
            <person name="Brown P.J."/>
            <person name="Kysela D.T."/>
            <person name="Buechlein A."/>
            <person name="Hemmerich C."/>
            <person name="Brun Y.V."/>
        </authorList>
    </citation>
    <scope>NUCLEOTIDE SEQUENCE [LARGE SCALE GENOMIC DNA]</scope>
    <source>
        <strain evidence="3">ATCC 51888 / DSM 1869 / NCIB 11706 / TK 0415</strain>
    </source>
</reference>
<dbReference type="KEGG" id="hdn:Hden_3268"/>
<protein>
    <submittedName>
        <fullName evidence="2">FxsA cytoplasmic membrane protein</fullName>
    </submittedName>
</protein>
<dbReference type="Proteomes" id="UP000002033">
    <property type="component" value="Chromosome"/>
</dbReference>
<name>D8JWV3_HYPDA</name>
<gene>
    <name evidence="2" type="ordered locus">Hden_3268</name>
</gene>
<proteinExistence type="predicted"/>
<dbReference type="EMBL" id="CP002083">
    <property type="protein sequence ID" value="ADJ25061.1"/>
    <property type="molecule type" value="Genomic_DNA"/>
</dbReference>
<evidence type="ECO:0000313" key="2">
    <source>
        <dbReference type="EMBL" id="ADJ25061.1"/>
    </source>
</evidence>
<feature type="transmembrane region" description="Helical" evidence="1">
    <location>
        <begin position="38"/>
        <end position="57"/>
    </location>
</feature>
<keyword evidence="1" id="KW-0472">Membrane</keyword>
<keyword evidence="1" id="KW-0812">Transmembrane</keyword>
<feature type="transmembrane region" description="Helical" evidence="1">
    <location>
        <begin position="86"/>
        <end position="111"/>
    </location>
</feature>
<dbReference type="HOGENOM" id="CLU_085083_0_1_5"/>
<dbReference type="InterPro" id="IPR007313">
    <property type="entry name" value="FxsA"/>
</dbReference>
<dbReference type="NCBIfam" id="NF008528">
    <property type="entry name" value="PRK11463.1-2"/>
    <property type="match status" value="1"/>
</dbReference>
<evidence type="ECO:0000313" key="3">
    <source>
        <dbReference type="Proteomes" id="UP000002033"/>
    </source>
</evidence>
<accession>D8JWV3</accession>
<sequence>MYWRELMSQPFKIAIILLFAAFPLVEIGLLIRLGRMIGVGWLAVIVIGTAFLGAYVIRKVGLSVFERALSRLGSERQGVSPLFDGFVQVLAGVLLIFPGVISDVIGLLLLVPQIRRALIRTGLLKLVTLFHYQAEVDRGSFHAAHTEAQEETDGPVIEGEYERLSEKPLRQGRSVQQRRYRS</sequence>
<dbReference type="PANTHER" id="PTHR35335">
    <property type="entry name" value="UPF0716 PROTEIN FXSA"/>
    <property type="match status" value="1"/>
</dbReference>
<keyword evidence="1" id="KW-1133">Transmembrane helix</keyword>
<evidence type="ECO:0000256" key="1">
    <source>
        <dbReference type="SAM" id="Phobius"/>
    </source>
</evidence>
<dbReference type="GO" id="GO:0016020">
    <property type="term" value="C:membrane"/>
    <property type="evidence" value="ECO:0007669"/>
    <property type="project" value="InterPro"/>
</dbReference>
<dbReference type="Pfam" id="PF04186">
    <property type="entry name" value="FxsA"/>
    <property type="match status" value="1"/>
</dbReference>
<feature type="transmembrane region" description="Helical" evidence="1">
    <location>
        <begin position="12"/>
        <end position="31"/>
    </location>
</feature>
<organism evidence="2 3">
    <name type="scientific">Hyphomicrobium denitrificans (strain ATCC 51888 / DSM 1869 / NCIMB 11706 / TK 0415)</name>
    <dbReference type="NCBI Taxonomy" id="582899"/>
    <lineage>
        <taxon>Bacteria</taxon>
        <taxon>Pseudomonadati</taxon>
        <taxon>Pseudomonadota</taxon>
        <taxon>Alphaproteobacteria</taxon>
        <taxon>Hyphomicrobiales</taxon>
        <taxon>Hyphomicrobiaceae</taxon>
        <taxon>Hyphomicrobium</taxon>
    </lineage>
</organism>
<keyword evidence="3" id="KW-1185">Reference proteome</keyword>
<dbReference type="AlphaFoldDB" id="D8JWV3"/>
<dbReference type="STRING" id="582899.Hden_3268"/>
<dbReference type="PANTHER" id="PTHR35335:SF1">
    <property type="entry name" value="UPF0716 PROTEIN FXSA"/>
    <property type="match status" value="1"/>
</dbReference>
<dbReference type="eggNOG" id="COG3030">
    <property type="taxonomic scope" value="Bacteria"/>
</dbReference>